<dbReference type="STRING" id="22663.A0A2I0JEX4"/>
<dbReference type="InterPro" id="IPR013083">
    <property type="entry name" value="Znf_RING/FYVE/PHD"/>
</dbReference>
<evidence type="ECO:0000256" key="5">
    <source>
        <dbReference type="ARBA" id="ARBA00022833"/>
    </source>
</evidence>
<proteinExistence type="predicted"/>
<gene>
    <name evidence="6" type="ORF">CRG98_024801</name>
</gene>
<evidence type="ECO:0000313" key="7">
    <source>
        <dbReference type="Proteomes" id="UP000233551"/>
    </source>
</evidence>
<dbReference type="EMBL" id="PGOL01001765">
    <property type="protein sequence ID" value="PKI54787.1"/>
    <property type="molecule type" value="Genomic_DNA"/>
</dbReference>
<organism evidence="6 7">
    <name type="scientific">Punica granatum</name>
    <name type="common">Pomegranate</name>
    <dbReference type="NCBI Taxonomy" id="22663"/>
    <lineage>
        <taxon>Eukaryota</taxon>
        <taxon>Viridiplantae</taxon>
        <taxon>Streptophyta</taxon>
        <taxon>Embryophyta</taxon>
        <taxon>Tracheophyta</taxon>
        <taxon>Spermatophyta</taxon>
        <taxon>Magnoliopsida</taxon>
        <taxon>eudicotyledons</taxon>
        <taxon>Gunneridae</taxon>
        <taxon>Pentapetalae</taxon>
        <taxon>rosids</taxon>
        <taxon>malvids</taxon>
        <taxon>Myrtales</taxon>
        <taxon>Lythraceae</taxon>
        <taxon>Punica</taxon>
    </lineage>
</organism>
<dbReference type="PROSITE" id="PS50089">
    <property type="entry name" value="ZF_RING_2"/>
    <property type="match status" value="1"/>
</dbReference>
<dbReference type="PANTHER" id="PTHR15710">
    <property type="entry name" value="E3 UBIQUITIN-PROTEIN LIGASE PRAJA"/>
    <property type="match status" value="1"/>
</dbReference>
<evidence type="ECO:0000313" key="6">
    <source>
        <dbReference type="EMBL" id="PKI54787.1"/>
    </source>
</evidence>
<dbReference type="GO" id="GO:0008270">
    <property type="term" value="F:zinc ion binding"/>
    <property type="evidence" value="ECO:0007669"/>
    <property type="project" value="UniProtKB-KW"/>
</dbReference>
<comment type="catalytic activity">
    <reaction evidence="1">
        <text>S-ubiquitinyl-[E2 ubiquitin-conjugating enzyme]-L-cysteine + [acceptor protein]-L-lysine = [E2 ubiquitin-conjugating enzyme]-L-cysteine + N(6)-ubiquitinyl-[acceptor protein]-L-lysine.</text>
        <dbReference type="EC" id="2.3.2.27"/>
    </reaction>
</comment>
<keyword evidence="7" id="KW-1185">Reference proteome</keyword>
<dbReference type="PANTHER" id="PTHR15710:SF234">
    <property type="entry name" value="RING-TYPE DOMAIN-CONTAINING PROTEIN"/>
    <property type="match status" value="1"/>
</dbReference>
<dbReference type="GO" id="GO:0061630">
    <property type="term" value="F:ubiquitin protein ligase activity"/>
    <property type="evidence" value="ECO:0007669"/>
    <property type="project" value="UniProtKB-EC"/>
</dbReference>
<protein>
    <recommendedName>
        <fullName evidence="2">RING-type E3 ubiquitin transferase</fullName>
        <ecNumber evidence="2">2.3.2.27</ecNumber>
    </recommendedName>
</protein>
<dbReference type="AlphaFoldDB" id="A0A2I0JEX4"/>
<evidence type="ECO:0000256" key="2">
    <source>
        <dbReference type="ARBA" id="ARBA00012483"/>
    </source>
</evidence>
<dbReference type="SUPFAM" id="SSF57850">
    <property type="entry name" value="RING/U-box"/>
    <property type="match status" value="1"/>
</dbReference>
<keyword evidence="5" id="KW-0862">Zinc</keyword>
<dbReference type="InterPro" id="IPR001841">
    <property type="entry name" value="Znf_RING"/>
</dbReference>
<dbReference type="Pfam" id="PF13639">
    <property type="entry name" value="zf-RING_2"/>
    <property type="match status" value="1"/>
</dbReference>
<dbReference type="Proteomes" id="UP000233551">
    <property type="component" value="Unassembled WGS sequence"/>
</dbReference>
<accession>A0A2I0JEX4</accession>
<dbReference type="EC" id="2.3.2.27" evidence="2"/>
<dbReference type="Gene3D" id="3.30.40.10">
    <property type="entry name" value="Zinc/RING finger domain, C3HC4 (zinc finger)"/>
    <property type="match status" value="1"/>
</dbReference>
<sequence>MEEKRSESWSMGTTVKHSASRSWGRDHWHLSNGSSPHAGPSSARAEVGSCRVEANLDHIITDVVPDTISRLLCQAREGGEEVTNPEALHTCPICPNNMTGDCKLVETCCKHVFHIPCIVQWLKMSCTCPICRYRLEDNIGSSESC</sequence>
<dbReference type="OrthoDB" id="4348522at2759"/>
<comment type="caution">
    <text evidence="6">The sequence shown here is derived from an EMBL/GenBank/DDBJ whole genome shotgun (WGS) entry which is preliminary data.</text>
</comment>
<evidence type="ECO:0000256" key="3">
    <source>
        <dbReference type="ARBA" id="ARBA00022723"/>
    </source>
</evidence>
<evidence type="ECO:0000256" key="4">
    <source>
        <dbReference type="ARBA" id="ARBA00022771"/>
    </source>
</evidence>
<name>A0A2I0JEX4_PUNGR</name>
<dbReference type="GeneID" id="116212090"/>
<evidence type="ECO:0000256" key="1">
    <source>
        <dbReference type="ARBA" id="ARBA00000900"/>
    </source>
</evidence>
<keyword evidence="4" id="KW-0863">Zinc-finger</keyword>
<reference evidence="6 7" key="1">
    <citation type="submission" date="2017-11" db="EMBL/GenBank/DDBJ databases">
        <title>De-novo sequencing of pomegranate (Punica granatum L.) genome.</title>
        <authorList>
            <person name="Akparov Z."/>
            <person name="Amiraslanov A."/>
            <person name="Hajiyeva S."/>
            <person name="Abbasov M."/>
            <person name="Kaur K."/>
            <person name="Hamwieh A."/>
            <person name="Solovyev V."/>
            <person name="Salamov A."/>
            <person name="Braich B."/>
            <person name="Kosarev P."/>
            <person name="Mahmoud A."/>
            <person name="Hajiyev E."/>
            <person name="Babayeva S."/>
            <person name="Izzatullayeva V."/>
            <person name="Mammadov A."/>
            <person name="Mammadov A."/>
            <person name="Sharifova S."/>
            <person name="Ojaghi J."/>
            <person name="Eynullazada K."/>
            <person name="Bayramov B."/>
            <person name="Abdulazimova A."/>
            <person name="Shahmuradov I."/>
        </authorList>
    </citation>
    <scope>NUCLEOTIDE SEQUENCE [LARGE SCALE GENOMIC DNA]</scope>
    <source>
        <strain evidence="7">cv. AG2017</strain>
        <tissue evidence="6">Leaf</tissue>
    </source>
</reference>
<keyword evidence="3" id="KW-0479">Metal-binding</keyword>